<dbReference type="FunFam" id="3.20.20.70:FF:000037">
    <property type="entry name" value="Tryptophan synthase alpha chain"/>
    <property type="match status" value="1"/>
</dbReference>
<dbReference type="PROSITE" id="PS00167">
    <property type="entry name" value="TRP_SYNTHASE_ALPHA"/>
    <property type="match status" value="1"/>
</dbReference>
<dbReference type="GO" id="GO:0005829">
    <property type="term" value="C:cytosol"/>
    <property type="evidence" value="ECO:0007669"/>
    <property type="project" value="TreeGrafter"/>
</dbReference>
<evidence type="ECO:0000256" key="10">
    <source>
        <dbReference type="RuleBase" id="RU003662"/>
    </source>
</evidence>
<keyword evidence="5 9" id="KW-0822">Tryptophan biosynthesis</keyword>
<reference evidence="11" key="1">
    <citation type="submission" date="2023-08" db="EMBL/GenBank/DDBJ databases">
        <title>Emergence of clinically-relevant ST2 carbapenem-resistant Acinetobacter baumannii strains in hospital sewages in Zhejiang, East of China.</title>
        <authorList>
            <person name="Kaichao C."/>
            <person name="Zhang R."/>
        </authorList>
    </citation>
    <scope>NUCLEOTIDE SEQUENCE</scope>
    <source>
        <strain evidence="11">M-SY-60</strain>
    </source>
</reference>
<proteinExistence type="inferred from homology"/>
<feature type="active site" description="Proton acceptor" evidence="9">
    <location>
        <position position="60"/>
    </location>
</feature>
<feature type="active site" description="Proton acceptor" evidence="9">
    <location>
        <position position="49"/>
    </location>
</feature>
<keyword evidence="6 9" id="KW-0057">Aromatic amino acid biosynthesis</keyword>
<dbReference type="InterPro" id="IPR011060">
    <property type="entry name" value="RibuloseP-bd_barrel"/>
</dbReference>
<evidence type="ECO:0000256" key="9">
    <source>
        <dbReference type="HAMAP-Rule" id="MF_00131"/>
    </source>
</evidence>
<name>A0AAW8JNC9_9GAMM</name>
<evidence type="ECO:0000313" key="12">
    <source>
        <dbReference type="Proteomes" id="UP001243195"/>
    </source>
</evidence>
<dbReference type="InterPro" id="IPR013785">
    <property type="entry name" value="Aldolase_TIM"/>
</dbReference>
<comment type="function">
    <text evidence="1 9">The alpha subunit is responsible for the aldol cleavage of indoleglycerol phosphate to indole and glyceraldehyde 3-phosphate.</text>
</comment>
<dbReference type="Gene3D" id="3.20.20.70">
    <property type="entry name" value="Aldolase class I"/>
    <property type="match status" value="1"/>
</dbReference>
<evidence type="ECO:0000256" key="2">
    <source>
        <dbReference type="ARBA" id="ARBA00004733"/>
    </source>
</evidence>
<organism evidence="11 12">
    <name type="scientific">Acinetobacter gerneri</name>
    <dbReference type="NCBI Taxonomy" id="202952"/>
    <lineage>
        <taxon>Bacteria</taxon>
        <taxon>Pseudomonadati</taxon>
        <taxon>Pseudomonadota</taxon>
        <taxon>Gammaproteobacteria</taxon>
        <taxon>Moraxellales</taxon>
        <taxon>Moraxellaceae</taxon>
        <taxon>Acinetobacter</taxon>
    </lineage>
</organism>
<evidence type="ECO:0000313" key="11">
    <source>
        <dbReference type="EMBL" id="MDQ9073011.1"/>
    </source>
</evidence>
<evidence type="ECO:0000256" key="5">
    <source>
        <dbReference type="ARBA" id="ARBA00022822"/>
    </source>
</evidence>
<gene>
    <name evidence="9 11" type="primary">trpA</name>
    <name evidence="11" type="ORF">RFH51_16270</name>
</gene>
<dbReference type="RefSeq" id="WP_308957149.1">
    <property type="nucleotide sequence ID" value="NZ_JAVICY010000034.1"/>
</dbReference>
<dbReference type="Pfam" id="PF00290">
    <property type="entry name" value="Trp_syntA"/>
    <property type="match status" value="1"/>
</dbReference>
<dbReference type="InterPro" id="IPR018204">
    <property type="entry name" value="Trp_synthase_alpha_AS"/>
</dbReference>
<keyword evidence="4 9" id="KW-0028">Amino-acid biosynthesis</keyword>
<evidence type="ECO:0000256" key="6">
    <source>
        <dbReference type="ARBA" id="ARBA00023141"/>
    </source>
</evidence>
<keyword evidence="7 9" id="KW-0456">Lyase</keyword>
<evidence type="ECO:0000256" key="8">
    <source>
        <dbReference type="ARBA" id="ARBA00049047"/>
    </source>
</evidence>
<evidence type="ECO:0000256" key="1">
    <source>
        <dbReference type="ARBA" id="ARBA00003365"/>
    </source>
</evidence>
<dbReference type="InterPro" id="IPR002028">
    <property type="entry name" value="Trp_synthase_suA"/>
</dbReference>
<dbReference type="PANTHER" id="PTHR43406">
    <property type="entry name" value="TRYPTOPHAN SYNTHASE, ALPHA CHAIN"/>
    <property type="match status" value="1"/>
</dbReference>
<comment type="caution">
    <text evidence="11">The sequence shown here is derived from an EMBL/GenBank/DDBJ whole genome shotgun (WGS) entry which is preliminary data.</text>
</comment>
<dbReference type="SUPFAM" id="SSF51366">
    <property type="entry name" value="Ribulose-phoshate binding barrel"/>
    <property type="match status" value="1"/>
</dbReference>
<dbReference type="NCBIfam" id="TIGR00262">
    <property type="entry name" value="trpA"/>
    <property type="match status" value="1"/>
</dbReference>
<accession>A0AAW8JNC9</accession>
<dbReference type="EMBL" id="JAVIDA010000031">
    <property type="protein sequence ID" value="MDQ9073011.1"/>
    <property type="molecule type" value="Genomic_DNA"/>
</dbReference>
<comment type="pathway">
    <text evidence="2 9">Amino-acid biosynthesis; L-tryptophan biosynthesis; L-tryptophan from chorismate: step 5/5.</text>
</comment>
<dbReference type="CDD" id="cd04724">
    <property type="entry name" value="Tryptophan_synthase_alpha"/>
    <property type="match status" value="1"/>
</dbReference>
<comment type="catalytic activity">
    <reaction evidence="8 9">
        <text>(1S,2R)-1-C-(indol-3-yl)glycerol 3-phosphate + L-serine = D-glyceraldehyde 3-phosphate + L-tryptophan + H2O</text>
        <dbReference type="Rhea" id="RHEA:10532"/>
        <dbReference type="ChEBI" id="CHEBI:15377"/>
        <dbReference type="ChEBI" id="CHEBI:33384"/>
        <dbReference type="ChEBI" id="CHEBI:57912"/>
        <dbReference type="ChEBI" id="CHEBI:58866"/>
        <dbReference type="ChEBI" id="CHEBI:59776"/>
        <dbReference type="EC" id="4.2.1.20"/>
    </reaction>
</comment>
<dbReference type="GO" id="GO:0004834">
    <property type="term" value="F:tryptophan synthase activity"/>
    <property type="evidence" value="ECO:0007669"/>
    <property type="project" value="UniProtKB-UniRule"/>
</dbReference>
<sequence>MNRLDQKIASLKQQQRSGLVCYFTAGDPNYATSLALISQLGENGADIIEIGMPFSDPVADGEVIQAAHIRALQSGQNLKKTLTLVKEVREKDNDTPIVLMGYLNPLLQYGMQQFIQDAKGWVDALLIVDLPYEYQAEYLDLIKANEMHFICLTAPSTPDQRLAKIAENASGFLYHVSENGVTGMQLHQQNQLDHKIQSLKSFFNIPVGIGFGIKSVEQVRALSGKADLVIIGSALVDTLAKEGVEATLQKVRTFADTL</sequence>
<evidence type="ECO:0000256" key="3">
    <source>
        <dbReference type="ARBA" id="ARBA00011270"/>
    </source>
</evidence>
<protein>
    <recommendedName>
        <fullName evidence="9">Tryptophan synthase alpha chain</fullName>
        <ecNumber evidence="9">4.2.1.20</ecNumber>
    </recommendedName>
</protein>
<evidence type="ECO:0000256" key="7">
    <source>
        <dbReference type="ARBA" id="ARBA00023239"/>
    </source>
</evidence>
<dbReference type="Proteomes" id="UP001243195">
    <property type="component" value="Unassembled WGS sequence"/>
</dbReference>
<comment type="subunit">
    <text evidence="3 9">Tetramer of two alpha and two beta chains.</text>
</comment>
<evidence type="ECO:0000256" key="4">
    <source>
        <dbReference type="ARBA" id="ARBA00022605"/>
    </source>
</evidence>
<dbReference type="AlphaFoldDB" id="A0AAW8JNC9"/>
<dbReference type="HAMAP" id="MF_00131">
    <property type="entry name" value="Trp_synth_alpha"/>
    <property type="match status" value="1"/>
</dbReference>
<dbReference type="EC" id="4.2.1.20" evidence="9"/>
<comment type="similarity">
    <text evidence="9 10">Belongs to the TrpA family.</text>
</comment>
<dbReference type="PANTHER" id="PTHR43406:SF1">
    <property type="entry name" value="TRYPTOPHAN SYNTHASE ALPHA CHAIN, CHLOROPLASTIC"/>
    <property type="match status" value="1"/>
</dbReference>